<dbReference type="GO" id="GO:0004765">
    <property type="term" value="F:shikimate kinase activity"/>
    <property type="evidence" value="ECO:0007669"/>
    <property type="project" value="UniProtKB-EC"/>
</dbReference>
<dbReference type="PROSITE" id="PS01128">
    <property type="entry name" value="SHIKIMATE_KINASE"/>
    <property type="match status" value="1"/>
</dbReference>
<keyword evidence="5" id="KW-0028">Amino-acid biosynthesis</keyword>
<name>A0A7R9P287_TIMCA</name>
<evidence type="ECO:0000256" key="3">
    <source>
        <dbReference type="ARBA" id="ARBA00012154"/>
    </source>
</evidence>
<dbReference type="Gene3D" id="3.40.50.300">
    <property type="entry name" value="P-loop containing nucleotide triphosphate hydrolases"/>
    <property type="match status" value="1"/>
</dbReference>
<evidence type="ECO:0000256" key="4">
    <source>
        <dbReference type="ARBA" id="ARBA00022490"/>
    </source>
</evidence>
<comment type="pathway">
    <text evidence="1">Metabolic intermediate biosynthesis; chorismate biosynthesis; chorismate from D-erythrose 4-phosphate and phosphoenolpyruvate: step 5/7.</text>
</comment>
<dbReference type="PANTHER" id="PTHR21087:SF21">
    <property type="entry name" value="SHIKIMATE KINASE 2"/>
    <property type="match status" value="1"/>
</dbReference>
<dbReference type="InterPro" id="IPR023000">
    <property type="entry name" value="Shikimate_kinase_CS"/>
</dbReference>
<proteinExistence type="inferred from homology"/>
<sequence length="212" mass="22818">MRKSCLTGRGHNNFQLLCVALISSPCSRIARSGGGTALMSLPIFLIGARGCGKTTVGEALSQALGYAFTDTDHHLQLSTQRSVTEIVAAEGWEGFRARETESLKAVTAPKTVIATGGGMILAEENCRFMQEQGQVIWLSASPEVLAERLESEPEAAQRPTLTGRPIADEMSDVLRERAHLYQAAAHHQVNAMQSPECVVEEILLSLSLARAS</sequence>
<dbReference type="SUPFAM" id="SSF52540">
    <property type="entry name" value="P-loop containing nucleoside triphosphate hydrolases"/>
    <property type="match status" value="1"/>
</dbReference>
<comment type="similarity">
    <text evidence="2">Belongs to the shikimate kinase family.</text>
</comment>
<dbReference type="InterPro" id="IPR027417">
    <property type="entry name" value="P-loop_NTPase"/>
</dbReference>
<dbReference type="PANTHER" id="PTHR21087">
    <property type="entry name" value="SHIKIMATE KINASE"/>
    <property type="match status" value="1"/>
</dbReference>
<keyword evidence="7" id="KW-0547">Nucleotide-binding</keyword>
<dbReference type="EMBL" id="OE179079">
    <property type="protein sequence ID" value="CAD7567338.1"/>
    <property type="molecule type" value="Genomic_DNA"/>
</dbReference>
<dbReference type="GO" id="GO:0009073">
    <property type="term" value="P:aromatic amino acid family biosynthetic process"/>
    <property type="evidence" value="ECO:0007669"/>
    <property type="project" value="UniProtKB-KW"/>
</dbReference>
<dbReference type="InterPro" id="IPR000623">
    <property type="entry name" value="Shikimate_kinase/TSH1"/>
</dbReference>
<evidence type="ECO:0000256" key="2">
    <source>
        <dbReference type="ARBA" id="ARBA00006997"/>
    </source>
</evidence>
<keyword evidence="6" id="KW-0808">Transferase</keyword>
<protein>
    <recommendedName>
        <fullName evidence="3">shikimate kinase</fullName>
        <ecNumber evidence="3">2.7.1.71</ecNumber>
    </recommendedName>
</protein>
<evidence type="ECO:0000256" key="11">
    <source>
        <dbReference type="ARBA" id="ARBA00048567"/>
    </source>
</evidence>
<dbReference type="InterPro" id="IPR031322">
    <property type="entry name" value="Shikimate/glucono_kinase"/>
</dbReference>
<evidence type="ECO:0000256" key="10">
    <source>
        <dbReference type="ARBA" id="ARBA00023141"/>
    </source>
</evidence>
<evidence type="ECO:0000256" key="9">
    <source>
        <dbReference type="ARBA" id="ARBA00022840"/>
    </source>
</evidence>
<dbReference type="AlphaFoldDB" id="A0A7R9P287"/>
<dbReference type="HAMAP" id="MF_00109">
    <property type="entry name" value="Shikimate_kinase"/>
    <property type="match status" value="1"/>
</dbReference>
<dbReference type="CDD" id="cd00464">
    <property type="entry name" value="SK"/>
    <property type="match status" value="1"/>
</dbReference>
<organism evidence="12">
    <name type="scientific">Timema californicum</name>
    <name type="common">California timema</name>
    <name type="synonym">Walking stick</name>
    <dbReference type="NCBI Taxonomy" id="61474"/>
    <lineage>
        <taxon>Eukaryota</taxon>
        <taxon>Metazoa</taxon>
        <taxon>Ecdysozoa</taxon>
        <taxon>Arthropoda</taxon>
        <taxon>Hexapoda</taxon>
        <taxon>Insecta</taxon>
        <taxon>Pterygota</taxon>
        <taxon>Neoptera</taxon>
        <taxon>Polyneoptera</taxon>
        <taxon>Phasmatodea</taxon>
        <taxon>Timematodea</taxon>
        <taxon>Timematoidea</taxon>
        <taxon>Timematidae</taxon>
        <taxon>Timema</taxon>
    </lineage>
</organism>
<dbReference type="Pfam" id="PF01202">
    <property type="entry name" value="SKI"/>
    <property type="match status" value="1"/>
</dbReference>
<keyword evidence="9" id="KW-0067">ATP-binding</keyword>
<dbReference type="GO" id="GO:0008652">
    <property type="term" value="P:amino acid biosynthetic process"/>
    <property type="evidence" value="ECO:0007669"/>
    <property type="project" value="UniProtKB-KW"/>
</dbReference>
<evidence type="ECO:0000256" key="5">
    <source>
        <dbReference type="ARBA" id="ARBA00022605"/>
    </source>
</evidence>
<dbReference type="UniPathway" id="UPA00053">
    <property type="reaction ID" value="UER00088"/>
</dbReference>
<gene>
    <name evidence="12" type="ORF">TCMB3V08_LOCUS140</name>
</gene>
<evidence type="ECO:0000256" key="1">
    <source>
        <dbReference type="ARBA" id="ARBA00004842"/>
    </source>
</evidence>
<dbReference type="GO" id="GO:0005524">
    <property type="term" value="F:ATP binding"/>
    <property type="evidence" value="ECO:0007669"/>
    <property type="project" value="UniProtKB-KW"/>
</dbReference>
<dbReference type="GO" id="GO:0005829">
    <property type="term" value="C:cytosol"/>
    <property type="evidence" value="ECO:0007669"/>
    <property type="project" value="TreeGrafter"/>
</dbReference>
<evidence type="ECO:0000256" key="8">
    <source>
        <dbReference type="ARBA" id="ARBA00022777"/>
    </source>
</evidence>
<reference evidence="12" key="1">
    <citation type="submission" date="2020-11" db="EMBL/GenBank/DDBJ databases">
        <authorList>
            <person name="Tran Van P."/>
        </authorList>
    </citation>
    <scope>NUCLEOTIDE SEQUENCE</scope>
</reference>
<comment type="catalytic activity">
    <reaction evidence="11">
        <text>shikimate + ATP = 3-phosphoshikimate + ADP + H(+)</text>
        <dbReference type="Rhea" id="RHEA:13121"/>
        <dbReference type="ChEBI" id="CHEBI:15378"/>
        <dbReference type="ChEBI" id="CHEBI:30616"/>
        <dbReference type="ChEBI" id="CHEBI:36208"/>
        <dbReference type="ChEBI" id="CHEBI:145989"/>
        <dbReference type="ChEBI" id="CHEBI:456216"/>
        <dbReference type="EC" id="2.7.1.71"/>
    </reaction>
</comment>
<dbReference type="EC" id="2.7.1.71" evidence="3"/>
<evidence type="ECO:0000256" key="6">
    <source>
        <dbReference type="ARBA" id="ARBA00022679"/>
    </source>
</evidence>
<dbReference type="NCBIfam" id="NF002988">
    <property type="entry name" value="PRK03731.1"/>
    <property type="match status" value="1"/>
</dbReference>
<dbReference type="PRINTS" id="PR01100">
    <property type="entry name" value="SHIKIMTKNASE"/>
</dbReference>
<evidence type="ECO:0000256" key="7">
    <source>
        <dbReference type="ARBA" id="ARBA00022741"/>
    </source>
</evidence>
<keyword evidence="4" id="KW-0963">Cytoplasm</keyword>
<accession>A0A7R9P287</accession>
<keyword evidence="10" id="KW-0057">Aromatic amino acid biosynthesis</keyword>
<keyword evidence="8" id="KW-0418">Kinase</keyword>
<dbReference type="GO" id="GO:0009423">
    <property type="term" value="P:chorismate biosynthetic process"/>
    <property type="evidence" value="ECO:0007669"/>
    <property type="project" value="UniProtKB-UniPathway"/>
</dbReference>
<evidence type="ECO:0000313" key="12">
    <source>
        <dbReference type="EMBL" id="CAD7567338.1"/>
    </source>
</evidence>